<evidence type="ECO:0000256" key="1">
    <source>
        <dbReference type="ARBA" id="ARBA00022468"/>
    </source>
</evidence>
<sequence>MKNRMSLSFKPSPMLITNTNRPHLFGQEVIAIEYRLKGSTNLKKLRNIMITWVWENIEIGYVQGMCDILAPLLVILDNEALTHACFTKLMKRMIHNFPQMGSNMDENLRTMALLLQIIDGDLYDHMCHDGEVTSLYVTYRWFLLDFKRGLCYSDVFSVWETIWSAGHVASSCFNLFLALSLLYYYRDIILDNNMEYTDIIKFFNEMAEKHQVQKLLYIAREFIETIRDLLKPR</sequence>
<accession>I1ZIA4</accession>
<organism evidence="3">
    <name type="scientific">Schmidtea mediterranea</name>
    <name type="common">Freshwater planarian flatworm</name>
    <dbReference type="NCBI Taxonomy" id="79327"/>
    <lineage>
        <taxon>Eukaryota</taxon>
        <taxon>Metazoa</taxon>
        <taxon>Spiralia</taxon>
        <taxon>Lophotrochozoa</taxon>
        <taxon>Platyhelminthes</taxon>
        <taxon>Rhabditophora</taxon>
        <taxon>Seriata</taxon>
        <taxon>Tricladida</taxon>
        <taxon>Continenticola</taxon>
        <taxon>Geoplanoidea</taxon>
        <taxon>Dugesiidae</taxon>
        <taxon>Schmidtea</taxon>
    </lineage>
</organism>
<keyword evidence="1" id="KW-0343">GTPase activation</keyword>
<feature type="domain" description="Rab-GAP TBC" evidence="2">
    <location>
        <begin position="1"/>
        <end position="166"/>
    </location>
</feature>
<dbReference type="InterPro" id="IPR035969">
    <property type="entry name" value="Rab-GAP_TBC_sf"/>
</dbReference>
<reference evidence="3" key="1">
    <citation type="journal article" date="2012" name="Genes Dev.">
        <title>A molecular wound response program associated with regeneration initiation in planarians.</title>
        <authorList>
            <person name="Wenemoser D."/>
            <person name="Lapan S.W."/>
            <person name="Wilkinson A.W."/>
            <person name="Bell G.W."/>
            <person name="Reddien P.W."/>
        </authorList>
    </citation>
    <scope>NUCLEOTIDE SEQUENCE</scope>
</reference>
<dbReference type="AlphaFoldDB" id="I1ZIA4"/>
<dbReference type="GO" id="GO:0005096">
    <property type="term" value="F:GTPase activator activity"/>
    <property type="evidence" value="ECO:0007669"/>
    <property type="project" value="UniProtKB-KW"/>
</dbReference>
<dbReference type="InterPro" id="IPR000195">
    <property type="entry name" value="Rab-GAP-TBC_dom"/>
</dbReference>
<name>I1ZIA4_SCHMD</name>
<evidence type="ECO:0000259" key="2">
    <source>
        <dbReference type="PROSITE" id="PS50086"/>
    </source>
</evidence>
<evidence type="ECO:0000313" key="3">
    <source>
        <dbReference type="EMBL" id="AFJ24758.1"/>
    </source>
</evidence>
<dbReference type="SUPFAM" id="SSF47923">
    <property type="entry name" value="Ypt/Rab-GAP domain of gyp1p"/>
    <property type="match status" value="2"/>
</dbReference>
<protein>
    <submittedName>
        <fullName evidence="3">Small G protein signaling modulator-1</fullName>
    </submittedName>
</protein>
<dbReference type="EMBL" id="JX010515">
    <property type="protein sequence ID" value="AFJ24758.1"/>
    <property type="molecule type" value="mRNA"/>
</dbReference>
<proteinExistence type="evidence at transcript level"/>
<dbReference type="PANTHER" id="PTHR22957">
    <property type="entry name" value="TBC1 DOMAIN FAMILY MEMBER GTPASE-ACTIVATING PROTEIN"/>
    <property type="match status" value="1"/>
</dbReference>
<dbReference type="Gene3D" id="1.10.472.80">
    <property type="entry name" value="Ypt/Rab-GAP domain of gyp1p, domain 3"/>
    <property type="match status" value="1"/>
</dbReference>
<dbReference type="PROSITE" id="PS50086">
    <property type="entry name" value="TBC_RABGAP"/>
    <property type="match status" value="1"/>
</dbReference>
<dbReference type="Gene3D" id="1.10.8.270">
    <property type="entry name" value="putative rabgap domain of human tbc1 domain family member 14 like domains"/>
    <property type="match status" value="1"/>
</dbReference>
<dbReference type="SMART" id="SM00164">
    <property type="entry name" value="TBC"/>
    <property type="match status" value="1"/>
</dbReference>
<dbReference type="Pfam" id="PF00566">
    <property type="entry name" value="RabGAP-TBC"/>
    <property type="match status" value="1"/>
</dbReference>
<dbReference type="PANTHER" id="PTHR22957:SF502">
    <property type="entry name" value="SMALL G PROTEIN SIGNALING MODULATOR 2-RELATED"/>
    <property type="match status" value="1"/>
</dbReference>